<feature type="domain" description="DUF302" evidence="1">
    <location>
        <begin position="34"/>
        <end position="94"/>
    </location>
</feature>
<protein>
    <recommendedName>
        <fullName evidence="1">DUF302 domain-containing protein</fullName>
    </recommendedName>
</protein>
<name>A0A370KEN7_9HYPH</name>
<dbReference type="SUPFAM" id="SSF103247">
    <property type="entry name" value="TT1751-like"/>
    <property type="match status" value="1"/>
</dbReference>
<evidence type="ECO:0000313" key="2">
    <source>
        <dbReference type="EMBL" id="RDJ02668.1"/>
    </source>
</evidence>
<dbReference type="InterPro" id="IPR005180">
    <property type="entry name" value="DUF302"/>
</dbReference>
<dbReference type="InterPro" id="IPR035923">
    <property type="entry name" value="TT1751-like_sf"/>
</dbReference>
<dbReference type="Proteomes" id="UP000254939">
    <property type="component" value="Unassembled WGS sequence"/>
</dbReference>
<evidence type="ECO:0000259" key="1">
    <source>
        <dbReference type="Pfam" id="PF03625"/>
    </source>
</evidence>
<dbReference type="AlphaFoldDB" id="A0A370KEN7"/>
<proteinExistence type="predicted"/>
<dbReference type="PANTHER" id="PTHR38342">
    <property type="entry name" value="SLR5037 PROTEIN"/>
    <property type="match status" value="1"/>
</dbReference>
<sequence length="130" mass="13940">MKTIEHRSTHTFDEALEAIKIAIGKAGLAIFAEIDHADAARENGLSMPETRVLIYGSPKVGTPVMTDAPLTALDLPLRLLIRELPGDRAAIAYHPLAEMFEALGVKGPDAARFDSAQRTIAEAGCISSCR</sequence>
<dbReference type="CDD" id="cd14797">
    <property type="entry name" value="DUF302"/>
    <property type="match status" value="1"/>
</dbReference>
<dbReference type="Gene3D" id="3.30.310.70">
    <property type="entry name" value="TT1751-like domain"/>
    <property type="match status" value="1"/>
</dbReference>
<dbReference type="RefSeq" id="WP_114715731.1">
    <property type="nucleotide sequence ID" value="NZ_KZ857269.1"/>
</dbReference>
<gene>
    <name evidence="2" type="ORF">B5K06_31760</name>
</gene>
<comment type="caution">
    <text evidence="2">The sequence shown here is derived from an EMBL/GenBank/DDBJ whole genome shotgun (WGS) entry which is preliminary data.</text>
</comment>
<organism evidence="2 3">
    <name type="scientific">Rhizobium grahamii</name>
    <dbReference type="NCBI Taxonomy" id="1120045"/>
    <lineage>
        <taxon>Bacteria</taxon>
        <taxon>Pseudomonadati</taxon>
        <taxon>Pseudomonadota</taxon>
        <taxon>Alphaproteobacteria</taxon>
        <taxon>Hyphomicrobiales</taxon>
        <taxon>Rhizobiaceae</taxon>
        <taxon>Rhizobium/Agrobacterium group</taxon>
        <taxon>Rhizobium</taxon>
    </lineage>
</organism>
<accession>A0A370KEN7</accession>
<dbReference type="OrthoDB" id="9799367at2"/>
<dbReference type="Pfam" id="PF03625">
    <property type="entry name" value="DUF302"/>
    <property type="match status" value="1"/>
</dbReference>
<evidence type="ECO:0000313" key="3">
    <source>
        <dbReference type="Proteomes" id="UP000254939"/>
    </source>
</evidence>
<dbReference type="EMBL" id="NAAC01000046">
    <property type="protein sequence ID" value="RDJ02668.1"/>
    <property type="molecule type" value="Genomic_DNA"/>
</dbReference>
<reference evidence="2 3" key="1">
    <citation type="submission" date="2017-03" db="EMBL/GenBank/DDBJ databases">
        <title>Genome analysis of Rhizobial strains effectives or ineffectives for nitrogen fixation isolated from bean seeds.</title>
        <authorList>
            <person name="Peralta H."/>
            <person name="Aguilar-Vera A."/>
            <person name="Mora Y."/>
            <person name="Vargas-Lagunas C."/>
            <person name="Girard L."/>
            <person name="Mora J."/>
        </authorList>
    </citation>
    <scope>NUCLEOTIDE SEQUENCE [LARGE SCALE GENOMIC DNA]</scope>
    <source>
        <strain evidence="2 3">CCGM3</strain>
    </source>
</reference>
<dbReference type="PANTHER" id="PTHR38342:SF2">
    <property type="entry name" value="INNER MEMBRANE OR EXPORTED"/>
    <property type="match status" value="1"/>
</dbReference>